<dbReference type="RefSeq" id="WP_115585919.1">
    <property type="nucleotide sequence ID" value="NZ_CP025544.1"/>
</dbReference>
<gene>
    <name evidence="2" type="ORF">C0J27_04120</name>
</gene>
<dbReference type="OrthoDB" id="9995171at2"/>
<evidence type="ECO:0000256" key="1">
    <source>
        <dbReference type="SAM" id="SignalP"/>
    </source>
</evidence>
<protein>
    <recommendedName>
        <fullName evidence="4">CHAT domain-containing protein</fullName>
    </recommendedName>
</protein>
<evidence type="ECO:0008006" key="4">
    <source>
        <dbReference type="Google" id="ProtNLM"/>
    </source>
</evidence>
<proteinExistence type="predicted"/>
<keyword evidence="1" id="KW-0732">Signal</keyword>
<dbReference type="Proteomes" id="UP000254834">
    <property type="component" value="Chromosome"/>
</dbReference>
<dbReference type="PROSITE" id="PS51257">
    <property type="entry name" value="PROKAR_LIPOPROTEIN"/>
    <property type="match status" value="1"/>
</dbReference>
<evidence type="ECO:0000313" key="2">
    <source>
        <dbReference type="EMBL" id="AXK60904.1"/>
    </source>
</evidence>
<dbReference type="EMBL" id="CP025544">
    <property type="protein sequence ID" value="AXK60904.1"/>
    <property type="molecule type" value="Genomic_DNA"/>
</dbReference>
<feature type="signal peptide" evidence="1">
    <location>
        <begin position="1"/>
        <end position="18"/>
    </location>
</feature>
<evidence type="ECO:0000313" key="3">
    <source>
        <dbReference type="Proteomes" id="UP000254834"/>
    </source>
</evidence>
<name>A0A345ZC87_9BACT</name>
<reference evidence="2 3" key="1">
    <citation type="submission" date="2017-12" db="EMBL/GenBank/DDBJ databases">
        <title>Chromulinavorax destructans is a abundant pathogen of dominant heterotrophic picoflagllates.</title>
        <authorList>
            <person name="Deeg C.M."/>
            <person name="Zimmer M."/>
            <person name="Suttle C.A."/>
        </authorList>
    </citation>
    <scope>NUCLEOTIDE SEQUENCE [LARGE SCALE GENOMIC DNA]</scope>
    <source>
        <strain evidence="2 3">SeV1</strain>
    </source>
</reference>
<accession>A0A345ZC87</accession>
<keyword evidence="3" id="KW-1185">Reference proteome</keyword>
<dbReference type="AlphaFoldDB" id="A0A345ZC87"/>
<feature type="chain" id="PRO_5016667704" description="CHAT domain-containing protein" evidence="1">
    <location>
        <begin position="19"/>
        <end position="588"/>
    </location>
</feature>
<organism evidence="2 3">
    <name type="scientific">Candidatus Chromulinivorax destructor</name>
    <dbReference type="NCBI Taxonomy" id="2066483"/>
    <lineage>
        <taxon>Bacteria</taxon>
        <taxon>Candidatus Babelota</taxon>
        <taxon>Candidatus Babeliae</taxon>
        <taxon>Candidatus Babeliales</taxon>
        <taxon>Candidatus Chromulinivoraceae</taxon>
        <taxon>Candidatus Chromulinivorax</taxon>
    </lineage>
</organism>
<dbReference type="KEGG" id="cdes:C0J27_04120"/>
<sequence length="588" mass="67504">MKKLVSFILLLSISCVQALPQNLILLSDCHQQEGIDKDDITATHQLITALQQATAPIIASTSLWKNIVDRKQAFTKKLQDQYSLESEIYRLYQATNKQLQIFDYNLDRINKKLSLSWYAQQYSKLALLQQDQLNKLKFNFLCYSFNLDFNTWSVYDAKTGMFLFVPLQNNIVVNKRQQISQESDLVHDFSKKNSVIQSLQVYFSGNDDEWVIYASGHGNLQDDKEEAMIAGMSIGEFSDLLSYFDQVMKIKLFVYSSCYAGGVHTVEPYKNKQVHFPVIVVSLTDCPIYGFGFFEGVKLPPYTKNLYLTPQDIARKKGLLPCKIQDFQSFFRSAWSGQHDLHLIGLVSQFFSCDDVICSVKKIENMPLVRKAGALYFNVFEDEATHNLMHKAKDFTTIYSKKAILLYTKKIEKIVLKNTVSIISMLPGLQNHQINELIAQSLSFSQIVNESFLSLADAAKNKNYLINRLVCKNDIIAGAANQEISHCMIIQQGFMPKFLPDKIETCISFAVGKVWYLIVWKDQKPKKIMTLTHEQINIITELEQFMQQGIDVQSDMIPDELLTFDAYVKNKVYQNDIIESCLRDKICR</sequence>